<evidence type="ECO:0000313" key="1">
    <source>
        <dbReference type="EMBL" id="CAG8741743.1"/>
    </source>
</evidence>
<keyword evidence="2" id="KW-1185">Reference proteome</keyword>
<sequence length="199" mass="22739">MEDDMKWKLVCTGRVVEDIIYESISDFKSEHLIHSFTIDEEGALSSELYESLAKYYEKVSEKLVINIDYYVTANIICPDYSKLIYDNMNEIQVLSILKHKCKKWDEGDAIFRKSSGGIRLEFGGSEATSENDANLDKRKIEEMETVGYIHGGLVLMVMTLDLPVGYITRLIKSELYRIPEDIGSFGKAIELITAVWKSK</sequence>
<feature type="non-terminal residue" evidence="1">
    <location>
        <position position="1"/>
    </location>
</feature>
<dbReference type="Proteomes" id="UP000789570">
    <property type="component" value="Unassembled WGS sequence"/>
</dbReference>
<organism evidence="1 2">
    <name type="scientific">Funneliformis caledonium</name>
    <dbReference type="NCBI Taxonomy" id="1117310"/>
    <lineage>
        <taxon>Eukaryota</taxon>
        <taxon>Fungi</taxon>
        <taxon>Fungi incertae sedis</taxon>
        <taxon>Mucoromycota</taxon>
        <taxon>Glomeromycotina</taxon>
        <taxon>Glomeromycetes</taxon>
        <taxon>Glomerales</taxon>
        <taxon>Glomeraceae</taxon>
        <taxon>Funneliformis</taxon>
    </lineage>
</organism>
<gene>
    <name evidence="1" type="ORF">FCALED_LOCUS15670</name>
</gene>
<dbReference type="OrthoDB" id="2427805at2759"/>
<accession>A0A9N9IL24</accession>
<proteinExistence type="predicted"/>
<dbReference type="EMBL" id="CAJVPQ010015142">
    <property type="protein sequence ID" value="CAG8741743.1"/>
    <property type="molecule type" value="Genomic_DNA"/>
</dbReference>
<reference evidence="1" key="1">
    <citation type="submission" date="2021-06" db="EMBL/GenBank/DDBJ databases">
        <authorList>
            <person name="Kallberg Y."/>
            <person name="Tangrot J."/>
            <person name="Rosling A."/>
        </authorList>
    </citation>
    <scope>NUCLEOTIDE SEQUENCE</scope>
    <source>
        <strain evidence="1">UK204</strain>
    </source>
</reference>
<comment type="caution">
    <text evidence="1">The sequence shown here is derived from an EMBL/GenBank/DDBJ whole genome shotgun (WGS) entry which is preliminary data.</text>
</comment>
<evidence type="ECO:0000313" key="2">
    <source>
        <dbReference type="Proteomes" id="UP000789570"/>
    </source>
</evidence>
<dbReference type="AlphaFoldDB" id="A0A9N9IL24"/>
<name>A0A9N9IL24_9GLOM</name>
<protein>
    <submittedName>
        <fullName evidence="1">5213_t:CDS:1</fullName>
    </submittedName>
</protein>